<dbReference type="InterPro" id="IPR029082">
    <property type="entry name" value="Imm35"/>
</dbReference>
<keyword evidence="3" id="KW-1185">Reference proteome</keyword>
<reference evidence="3" key="1">
    <citation type="journal article" date="2019" name="Int. J. Syst. Evol. Microbiol.">
        <title>The Global Catalogue of Microorganisms (GCM) 10K type strain sequencing project: providing services to taxonomists for standard genome sequencing and annotation.</title>
        <authorList>
            <consortium name="The Broad Institute Genomics Platform"/>
            <consortium name="The Broad Institute Genome Sequencing Center for Infectious Disease"/>
            <person name="Wu L."/>
            <person name="Ma J."/>
        </authorList>
    </citation>
    <scope>NUCLEOTIDE SEQUENCE [LARGE SCALE GENOMIC DNA]</scope>
    <source>
        <strain evidence="3">JCM 31486</strain>
    </source>
</reference>
<dbReference type="Proteomes" id="UP001597045">
    <property type="component" value="Unassembled WGS sequence"/>
</dbReference>
<evidence type="ECO:0000313" key="2">
    <source>
        <dbReference type="EMBL" id="MFD1051780.1"/>
    </source>
</evidence>
<dbReference type="EMBL" id="JBHTIS010003865">
    <property type="protein sequence ID" value="MFD1051780.1"/>
    <property type="molecule type" value="Genomic_DNA"/>
</dbReference>
<accession>A0ABW3MMJ1</accession>
<evidence type="ECO:0000313" key="3">
    <source>
        <dbReference type="Proteomes" id="UP001597045"/>
    </source>
</evidence>
<proteinExistence type="predicted"/>
<feature type="domain" description="Immunity protein 35" evidence="1">
    <location>
        <begin position="7"/>
        <end position="76"/>
    </location>
</feature>
<comment type="caution">
    <text evidence="2">The sequence shown here is derived from an EMBL/GenBank/DDBJ whole genome shotgun (WGS) entry which is preliminary data.</text>
</comment>
<protein>
    <submittedName>
        <fullName evidence="2">YrhB domain-containing protein</fullName>
    </submittedName>
</protein>
<feature type="non-terminal residue" evidence="2">
    <location>
        <position position="115"/>
    </location>
</feature>
<dbReference type="Pfam" id="PF15567">
    <property type="entry name" value="Imm35"/>
    <property type="match status" value="1"/>
</dbReference>
<sequence>MVSEGWAVKVVQRYLAEWAAKPDGPTLVVTDVRPHRLGWVITSHGERYLQTRDTADMLVGHGYFLVDGEDGSLHTVHATADLDHGTWIDEYLEQVRGVERVDPLRSQVAELLDRG</sequence>
<name>A0ABW3MMJ1_9PSEU</name>
<evidence type="ECO:0000259" key="1">
    <source>
        <dbReference type="Pfam" id="PF15567"/>
    </source>
</evidence>
<organism evidence="2 3">
    <name type="scientific">Kibdelosporangium lantanae</name>
    <dbReference type="NCBI Taxonomy" id="1497396"/>
    <lineage>
        <taxon>Bacteria</taxon>
        <taxon>Bacillati</taxon>
        <taxon>Actinomycetota</taxon>
        <taxon>Actinomycetes</taxon>
        <taxon>Pseudonocardiales</taxon>
        <taxon>Pseudonocardiaceae</taxon>
        <taxon>Kibdelosporangium</taxon>
    </lineage>
</organism>
<gene>
    <name evidence="2" type="ORF">ACFQ1S_42600</name>
</gene>